<evidence type="ECO:0000256" key="1">
    <source>
        <dbReference type="SAM" id="Coils"/>
    </source>
</evidence>
<gene>
    <name evidence="3" type="ORF">BSAL_58615</name>
</gene>
<evidence type="ECO:0000313" key="3">
    <source>
        <dbReference type="EMBL" id="CUF06137.1"/>
    </source>
</evidence>
<feature type="region of interest" description="Disordered" evidence="2">
    <location>
        <begin position="125"/>
        <end position="150"/>
    </location>
</feature>
<proteinExistence type="predicted"/>
<feature type="coiled-coil region" evidence="1">
    <location>
        <begin position="33"/>
        <end position="60"/>
    </location>
</feature>
<reference evidence="4" key="1">
    <citation type="submission" date="2015-09" db="EMBL/GenBank/DDBJ databases">
        <authorList>
            <consortium name="Pathogen Informatics"/>
        </authorList>
    </citation>
    <scope>NUCLEOTIDE SEQUENCE [LARGE SCALE GENOMIC DNA]</scope>
    <source>
        <strain evidence="4">Lake Konstanz</strain>
    </source>
</reference>
<sequence length="186" mass="21344">MEGLGVEAARQLAAATTQLRFLEAEHAARGEKVKSLEELVKEKKTRLALLRRQREQHLKQHESLMHGVTTLNERNARLIVDIKTKQEAVTNTVAHLDDMAQMHQRLAIELDQSAMNIQMTSAKLEASGIERSHEETRLRSLRDQRSTAEKTIHDRSMELSRLRVHSDKAMRESLYVERVLEECSSL</sequence>
<accession>A0A0S4IKC3</accession>
<keyword evidence="3" id="KW-0812">Transmembrane</keyword>
<feature type="compositionally biased region" description="Basic and acidic residues" evidence="2">
    <location>
        <begin position="128"/>
        <end position="150"/>
    </location>
</feature>
<dbReference type="AlphaFoldDB" id="A0A0S4IKC3"/>
<protein>
    <submittedName>
        <fullName evidence="3">Transmembrane protein, putative</fullName>
    </submittedName>
</protein>
<name>A0A0S4IKC3_BODSA</name>
<evidence type="ECO:0000256" key="2">
    <source>
        <dbReference type="SAM" id="MobiDB-lite"/>
    </source>
</evidence>
<dbReference type="VEuPathDB" id="TriTrypDB:BSAL_58615"/>
<keyword evidence="3" id="KW-0472">Membrane</keyword>
<dbReference type="Proteomes" id="UP000051952">
    <property type="component" value="Unassembled WGS sequence"/>
</dbReference>
<keyword evidence="4" id="KW-1185">Reference proteome</keyword>
<keyword evidence="1" id="KW-0175">Coiled coil</keyword>
<evidence type="ECO:0000313" key="4">
    <source>
        <dbReference type="Proteomes" id="UP000051952"/>
    </source>
</evidence>
<organism evidence="3 4">
    <name type="scientific">Bodo saltans</name>
    <name type="common">Flagellated protozoan</name>
    <dbReference type="NCBI Taxonomy" id="75058"/>
    <lineage>
        <taxon>Eukaryota</taxon>
        <taxon>Discoba</taxon>
        <taxon>Euglenozoa</taxon>
        <taxon>Kinetoplastea</taxon>
        <taxon>Metakinetoplastina</taxon>
        <taxon>Eubodonida</taxon>
        <taxon>Bodonidae</taxon>
        <taxon>Bodo</taxon>
    </lineage>
</organism>
<dbReference type="EMBL" id="CYKH01000235">
    <property type="protein sequence ID" value="CUF06137.1"/>
    <property type="molecule type" value="Genomic_DNA"/>
</dbReference>